<dbReference type="Gene3D" id="3.30.70.60">
    <property type="match status" value="1"/>
</dbReference>
<proteinExistence type="predicted"/>
<evidence type="ECO:0000256" key="3">
    <source>
        <dbReference type="SAM" id="Phobius"/>
    </source>
</evidence>
<dbReference type="InterPro" id="IPR014717">
    <property type="entry name" value="Transl_elong_EF1B/ribsomal_bS6"/>
</dbReference>
<keyword evidence="5" id="KW-1185">Reference proteome</keyword>
<evidence type="ECO:0000256" key="2">
    <source>
        <dbReference type="SAM" id="MobiDB-lite"/>
    </source>
</evidence>
<feature type="region of interest" description="Disordered" evidence="2">
    <location>
        <begin position="1"/>
        <end position="37"/>
    </location>
</feature>
<dbReference type="EMBL" id="CP031166">
    <property type="protein sequence ID" value="AXV10220.1"/>
    <property type="molecule type" value="Genomic_DNA"/>
</dbReference>
<dbReference type="KEGG" id="euz:DVS28_b0480"/>
<evidence type="ECO:0000256" key="1">
    <source>
        <dbReference type="SAM" id="Coils"/>
    </source>
</evidence>
<feature type="transmembrane region" description="Helical" evidence="3">
    <location>
        <begin position="43"/>
        <end position="60"/>
    </location>
</feature>
<evidence type="ECO:0000313" key="4">
    <source>
        <dbReference type="EMBL" id="AXV10220.1"/>
    </source>
</evidence>
<keyword evidence="3" id="KW-0812">Transmembrane</keyword>
<organism evidence="4 5">
    <name type="scientific">Euzebya pacifica</name>
    <dbReference type="NCBI Taxonomy" id="1608957"/>
    <lineage>
        <taxon>Bacteria</taxon>
        <taxon>Bacillati</taxon>
        <taxon>Actinomycetota</taxon>
        <taxon>Nitriliruptoria</taxon>
        <taxon>Euzebyales</taxon>
    </lineage>
</organism>
<keyword evidence="1" id="KW-0175">Coiled coil</keyword>
<name>A0A346Y6X3_9ACTN</name>
<feature type="compositionally biased region" description="Low complexity" evidence="2">
    <location>
        <begin position="301"/>
        <end position="325"/>
    </location>
</feature>
<accession>A0A346Y6X3</accession>
<dbReference type="Proteomes" id="UP000264006">
    <property type="component" value="Plasmid pEDY32-46I"/>
</dbReference>
<sequence>MSSTITRTENRTGLGGNEIPDSAAKPPKVPIGMDVSPAGPKPNPLAIMVIVFGLIAAYGIQHFMAADPRDEIPALEGQVAERQQTLSELEQRLAEASDANRDVLLARLRAHGVELDGILPFHQAGIGIEPFEIGLPASLAEYGLEVTSQQRGALVEDDDVANAQRLPINMTVTGSLTGLVDWISATHSYERLVTVDRLEFSIDDETGLIRAGFTVNLWFGDLDTIQILEVDADPAAAAVIYGEDVVRQVELGTGTDTDDAREDEVFGSDPDDEVETDGPAPLGADGTTPANAIDGPPPEVTGAPGSTGAPAGDEAAPADTAEGEE</sequence>
<protein>
    <submittedName>
        <fullName evidence="4">Uncharacterized protein</fullName>
    </submittedName>
</protein>
<feature type="region of interest" description="Disordered" evidence="2">
    <location>
        <begin position="252"/>
        <end position="325"/>
    </location>
</feature>
<feature type="coiled-coil region" evidence="1">
    <location>
        <begin position="72"/>
        <end position="106"/>
    </location>
</feature>
<dbReference type="RefSeq" id="WP_114594792.1">
    <property type="nucleotide sequence ID" value="NZ_CP031166.1"/>
</dbReference>
<feature type="compositionally biased region" description="Acidic residues" evidence="2">
    <location>
        <begin position="256"/>
        <end position="276"/>
    </location>
</feature>
<keyword evidence="3" id="KW-0472">Membrane</keyword>
<evidence type="ECO:0000313" key="5">
    <source>
        <dbReference type="Proteomes" id="UP000264006"/>
    </source>
</evidence>
<geneLocation type="plasmid" evidence="5">
    <name>pedy32-46i</name>
</geneLocation>
<keyword evidence="3" id="KW-1133">Transmembrane helix</keyword>
<gene>
    <name evidence="4" type="ORF">DVS28_b0480</name>
</gene>
<reference evidence="4 5" key="1">
    <citation type="submission" date="2018-09" db="EMBL/GenBank/DDBJ databases">
        <title>Complete genome sequence of Euzebya sp. DY32-46 isolated from seawater of Pacific Ocean.</title>
        <authorList>
            <person name="Xu L."/>
            <person name="Wu Y.-H."/>
            <person name="Xu X.-W."/>
        </authorList>
    </citation>
    <scope>NUCLEOTIDE SEQUENCE [LARGE SCALE GENOMIC DNA]</scope>
    <source>
        <strain evidence="4 5">DY32-46</strain>
        <plasmid evidence="5">pedy32-46i</plasmid>
    </source>
</reference>
<keyword evidence="4" id="KW-0614">Plasmid</keyword>
<dbReference type="AlphaFoldDB" id="A0A346Y6X3"/>